<dbReference type="Proteomes" id="UP000070633">
    <property type="component" value="Unassembled WGS sequence"/>
</dbReference>
<evidence type="ECO:0000313" key="2">
    <source>
        <dbReference type="EMBL" id="KXB07844.1"/>
    </source>
</evidence>
<sequence length="147" mass="16658">GAEVSLRVSDEKPVSVADVDSGTIFYYFRIETDASEDDIDKIMVEFDVRKSWLDNYDLGIYDVKSWKFDGGWEQFPVTVMSENASHVRYSTTVSNLSWFAVSGEKPDQGIRLIWIVMVVVLAIVVIVGLGLWWEWAETRSGIPSRGL</sequence>
<keyword evidence="1" id="KW-1133">Transmembrane helix</keyword>
<feature type="non-terminal residue" evidence="2">
    <location>
        <position position="1"/>
    </location>
</feature>
<name>A0ABR5TJ52_9EURY</name>
<dbReference type="EMBL" id="LHYI01000049">
    <property type="protein sequence ID" value="KXB07844.1"/>
    <property type="molecule type" value="Genomic_DNA"/>
</dbReference>
<keyword evidence="3" id="KW-1185">Reference proteome</keyword>
<accession>A0ABR5TJ52</accession>
<comment type="caution">
    <text evidence="2">The sequence shown here is derived from an EMBL/GenBank/DDBJ whole genome shotgun (WGS) entry which is preliminary data.</text>
</comment>
<evidence type="ECO:0008006" key="4">
    <source>
        <dbReference type="Google" id="ProtNLM"/>
    </source>
</evidence>
<gene>
    <name evidence="2" type="ORF">AKJ55_01820</name>
</gene>
<feature type="transmembrane region" description="Helical" evidence="1">
    <location>
        <begin position="112"/>
        <end position="133"/>
    </location>
</feature>
<reference evidence="2 3" key="1">
    <citation type="journal article" date="2016" name="Sci. Rep.">
        <title>Metabolic traits of an uncultured archaeal lineage -MSBL1- from brine pools of the Red Sea.</title>
        <authorList>
            <person name="Mwirichia R."/>
            <person name="Alam I."/>
            <person name="Rashid M."/>
            <person name="Vinu M."/>
            <person name="Ba-Alawi W."/>
            <person name="Anthony Kamau A."/>
            <person name="Kamanda Ngugi D."/>
            <person name="Goker M."/>
            <person name="Klenk H.P."/>
            <person name="Bajic V."/>
            <person name="Stingl U."/>
        </authorList>
    </citation>
    <scope>NUCLEOTIDE SEQUENCE [LARGE SCALE GENOMIC DNA]</scope>
    <source>
        <strain evidence="2">SCGC-AAA382M17</strain>
    </source>
</reference>
<protein>
    <recommendedName>
        <fullName evidence="4">PGF-pre-PGF domain-containing protein</fullName>
    </recommendedName>
</protein>
<evidence type="ECO:0000256" key="1">
    <source>
        <dbReference type="SAM" id="Phobius"/>
    </source>
</evidence>
<evidence type="ECO:0000313" key="3">
    <source>
        <dbReference type="Proteomes" id="UP000070633"/>
    </source>
</evidence>
<dbReference type="NCBIfam" id="TIGR04213">
    <property type="entry name" value="PGF_pre_PGF"/>
    <property type="match status" value="1"/>
</dbReference>
<organism evidence="2 3">
    <name type="scientific">candidate division MSBL1 archaeon SCGC-AAA382M17</name>
    <dbReference type="NCBI Taxonomy" id="1698284"/>
    <lineage>
        <taxon>Archaea</taxon>
        <taxon>Methanobacteriati</taxon>
        <taxon>Methanobacteriota</taxon>
        <taxon>candidate division MSBL1</taxon>
    </lineage>
</organism>
<keyword evidence="1" id="KW-0812">Transmembrane</keyword>
<proteinExistence type="predicted"/>
<dbReference type="InterPro" id="IPR026453">
    <property type="entry name" value="PGF_pre_PGF"/>
</dbReference>
<keyword evidence="1" id="KW-0472">Membrane</keyword>